<dbReference type="RefSeq" id="WP_201083073.1">
    <property type="nucleotide sequence ID" value="NZ_CP067422.1"/>
</dbReference>
<dbReference type="Gene3D" id="3.40.190.170">
    <property type="entry name" value="Bacterial extracellular solute-binding protein, family 7"/>
    <property type="match status" value="1"/>
</dbReference>
<evidence type="ECO:0008006" key="3">
    <source>
        <dbReference type="Google" id="ProtNLM"/>
    </source>
</evidence>
<accession>A0ABX7BGG2</accession>
<reference evidence="1" key="1">
    <citation type="submission" date="2021-02" db="EMBL/GenBank/DDBJ databases">
        <title>Skermanella TT6 skin isolate.</title>
        <authorList>
            <person name="Lee K."/>
            <person name="Ganzorig M."/>
        </authorList>
    </citation>
    <scope>NUCLEOTIDE SEQUENCE</scope>
    <source>
        <strain evidence="1">TT6</strain>
    </source>
</reference>
<organism evidence="1 2">
    <name type="scientific">Skermanella cutis</name>
    <dbReference type="NCBI Taxonomy" id="2775420"/>
    <lineage>
        <taxon>Bacteria</taxon>
        <taxon>Pseudomonadati</taxon>
        <taxon>Pseudomonadota</taxon>
        <taxon>Alphaproteobacteria</taxon>
        <taxon>Rhodospirillales</taxon>
        <taxon>Azospirillaceae</taxon>
        <taxon>Skermanella</taxon>
    </lineage>
</organism>
<dbReference type="InterPro" id="IPR038404">
    <property type="entry name" value="TRAP_DctP_sf"/>
</dbReference>
<dbReference type="Proteomes" id="UP000595197">
    <property type="component" value="Plasmid pTT6-2"/>
</dbReference>
<keyword evidence="1" id="KW-0614">Plasmid</keyword>
<protein>
    <recommendedName>
        <fullName evidence="3">TRAP-type C4-dicarboxylate transport system substrate-binding protein</fullName>
    </recommendedName>
</protein>
<sequence length="372" mass="38775">MKPPPTTDPGINRRSFLKAGLKAGAKAGGMACLVPIASSAVLSQGRAGEEMGGTPVHRLRLGAAWPLYGNLLGLSTRRLAQRIRWLSAGSVAVELVDIGTASLPALDDIARIPVDAWHSAAHLWPEAPPAWTLFGMQMFGMTAPEIRVWRNTSPGRGVREDQAGRSGLAVWFTGEVAAGGMAVRDHAWPDAGRIACSPGSAAVWERLGFDAVPMTPAAALGAVVNGEAVAAEVPPLLAGPARRLGDAGLRYVRFGAFSPGLATELLAKSAVLDRLPAGMEGWLVQACAEEATALAAEAIQEEQSWMQDAGRAGLLVEAPAEIVVKGGRTVGDMLRSLETDALSHDVVGAYRKVRRNLGTTAAGCCAMHGAFG</sequence>
<geneLocation type="plasmid" evidence="1 2">
    <name>pTT6-2</name>
</geneLocation>
<dbReference type="PROSITE" id="PS51318">
    <property type="entry name" value="TAT"/>
    <property type="match status" value="1"/>
</dbReference>
<proteinExistence type="predicted"/>
<evidence type="ECO:0000313" key="2">
    <source>
        <dbReference type="Proteomes" id="UP000595197"/>
    </source>
</evidence>
<dbReference type="InterPro" id="IPR006311">
    <property type="entry name" value="TAT_signal"/>
</dbReference>
<keyword evidence="2" id="KW-1185">Reference proteome</keyword>
<dbReference type="Gene3D" id="3.40.190.10">
    <property type="entry name" value="Periplasmic binding protein-like II"/>
    <property type="match status" value="1"/>
</dbReference>
<gene>
    <name evidence="1" type="ORF">IGS68_33185</name>
</gene>
<evidence type="ECO:0000313" key="1">
    <source>
        <dbReference type="EMBL" id="QQP93477.1"/>
    </source>
</evidence>
<name>A0ABX7BGG2_9PROT</name>
<dbReference type="EMBL" id="CP067422">
    <property type="protein sequence ID" value="QQP93477.1"/>
    <property type="molecule type" value="Genomic_DNA"/>
</dbReference>